<evidence type="ECO:0000313" key="8">
    <source>
        <dbReference type="EnsemblMetazoa" id="HelroP194214"/>
    </source>
</evidence>
<reference evidence="7 9" key="2">
    <citation type="journal article" date="2013" name="Nature">
        <title>Insights into bilaterian evolution from three spiralian genomes.</title>
        <authorList>
            <person name="Simakov O."/>
            <person name="Marletaz F."/>
            <person name="Cho S.J."/>
            <person name="Edsinger-Gonzales E."/>
            <person name="Havlak P."/>
            <person name="Hellsten U."/>
            <person name="Kuo D.H."/>
            <person name="Larsson T."/>
            <person name="Lv J."/>
            <person name="Arendt D."/>
            <person name="Savage R."/>
            <person name="Osoegawa K."/>
            <person name="de Jong P."/>
            <person name="Grimwood J."/>
            <person name="Chapman J.A."/>
            <person name="Shapiro H."/>
            <person name="Aerts A."/>
            <person name="Otillar R.P."/>
            <person name="Terry A.Y."/>
            <person name="Boore J.L."/>
            <person name="Grigoriev I.V."/>
            <person name="Lindberg D.R."/>
            <person name="Seaver E.C."/>
            <person name="Weisblat D.A."/>
            <person name="Putnam N.H."/>
            <person name="Rokhsar D.S."/>
        </authorList>
    </citation>
    <scope>NUCLEOTIDE SEQUENCE</scope>
</reference>
<evidence type="ECO:0000256" key="5">
    <source>
        <dbReference type="SAM" id="MobiDB-lite"/>
    </source>
</evidence>
<dbReference type="InterPro" id="IPR014038">
    <property type="entry name" value="EF1B_bsu/dsu_GNE"/>
</dbReference>
<keyword evidence="2" id="KW-0251">Elongation factor</keyword>
<dbReference type="Proteomes" id="UP000015101">
    <property type="component" value="Unassembled WGS sequence"/>
</dbReference>
<keyword evidence="3" id="KW-0648">Protein biosynthesis</keyword>
<reference evidence="9" key="1">
    <citation type="submission" date="2012-12" db="EMBL/GenBank/DDBJ databases">
        <authorList>
            <person name="Hellsten U."/>
            <person name="Grimwood J."/>
            <person name="Chapman J.A."/>
            <person name="Shapiro H."/>
            <person name="Aerts A."/>
            <person name="Otillar R.P."/>
            <person name="Terry A.Y."/>
            <person name="Boore J.L."/>
            <person name="Simakov O."/>
            <person name="Marletaz F."/>
            <person name="Cho S.-J."/>
            <person name="Edsinger-Gonzales E."/>
            <person name="Havlak P."/>
            <person name="Kuo D.-H."/>
            <person name="Larsson T."/>
            <person name="Lv J."/>
            <person name="Arendt D."/>
            <person name="Savage R."/>
            <person name="Osoegawa K."/>
            <person name="de Jong P."/>
            <person name="Lindberg D.R."/>
            <person name="Seaver E.C."/>
            <person name="Weisblat D.A."/>
            <person name="Putnam N.H."/>
            <person name="Grigoriev I.V."/>
            <person name="Rokhsar D.S."/>
        </authorList>
    </citation>
    <scope>NUCLEOTIDE SEQUENCE</scope>
</reference>
<dbReference type="EnsemblMetazoa" id="HelroT194214">
    <property type="protein sequence ID" value="HelroP194214"/>
    <property type="gene ID" value="HelroG194214"/>
</dbReference>
<dbReference type="EMBL" id="KB097640">
    <property type="protein sequence ID" value="ESN92496.1"/>
    <property type="molecule type" value="Genomic_DNA"/>
</dbReference>
<evidence type="ECO:0000313" key="7">
    <source>
        <dbReference type="EMBL" id="ESN92496.1"/>
    </source>
</evidence>
<dbReference type="KEGG" id="hro:HELRODRAFT_194214"/>
<dbReference type="Gene3D" id="3.30.70.60">
    <property type="match status" value="1"/>
</dbReference>
<evidence type="ECO:0000313" key="9">
    <source>
        <dbReference type="Proteomes" id="UP000015101"/>
    </source>
</evidence>
<dbReference type="PANTHER" id="PTHR11595:SF21">
    <property type="entry name" value="ELONGATION FACTOR 1-BETA"/>
    <property type="match status" value="1"/>
</dbReference>
<feature type="compositionally biased region" description="Basic residues" evidence="5">
    <location>
        <begin position="50"/>
        <end position="81"/>
    </location>
</feature>
<dbReference type="eggNOG" id="KOG1668">
    <property type="taxonomic scope" value="Eukaryota"/>
</dbReference>
<keyword evidence="9" id="KW-1185">Reference proteome</keyword>
<dbReference type="GO" id="GO:0005085">
    <property type="term" value="F:guanyl-nucleotide exchange factor activity"/>
    <property type="evidence" value="ECO:0000318"/>
    <property type="project" value="GO_Central"/>
</dbReference>
<evidence type="ECO:0000256" key="4">
    <source>
        <dbReference type="SAM" id="Coils"/>
    </source>
</evidence>
<dbReference type="GO" id="GO:0003746">
    <property type="term" value="F:translation elongation factor activity"/>
    <property type="evidence" value="ECO:0007669"/>
    <property type="project" value="UniProtKB-KW"/>
</dbReference>
<dbReference type="CDD" id="cd00292">
    <property type="entry name" value="EF1B"/>
    <property type="match status" value="1"/>
</dbReference>
<protein>
    <recommendedName>
        <fullName evidence="6">Translation elongation factor EF1B beta/delta subunit guanine nucleotide exchange domain-containing protein</fullName>
    </recommendedName>
</protein>
<dbReference type="PANTHER" id="PTHR11595">
    <property type="entry name" value="EF-HAND AND COILED-COIL DOMAIN-CONTAINING FAMILY MEMBER"/>
    <property type="match status" value="1"/>
</dbReference>
<comment type="similarity">
    <text evidence="1">Belongs to the EF-1-beta/EF-1-delta family.</text>
</comment>
<dbReference type="CTD" id="20212930"/>
<feature type="coiled-coil region" evidence="4">
    <location>
        <begin position="151"/>
        <end position="178"/>
    </location>
</feature>
<dbReference type="AlphaFoldDB" id="T1FVT4"/>
<reference evidence="8" key="3">
    <citation type="submission" date="2015-06" db="UniProtKB">
        <authorList>
            <consortium name="EnsemblMetazoa"/>
        </authorList>
    </citation>
    <scope>IDENTIFICATION</scope>
</reference>
<dbReference type="GO" id="GO:0005853">
    <property type="term" value="C:eukaryotic translation elongation factor 1 complex"/>
    <property type="evidence" value="ECO:0007669"/>
    <property type="project" value="InterPro"/>
</dbReference>
<dbReference type="FunFam" id="3.30.70.60:FF:000001">
    <property type="entry name" value="Elongation factor 1-beta 1 like"/>
    <property type="match status" value="1"/>
</dbReference>
<dbReference type="STRING" id="6412.T1FVT4"/>
<keyword evidence="4" id="KW-0175">Coiled coil</keyword>
<dbReference type="InterPro" id="IPR036219">
    <property type="entry name" value="eEF-1beta-like_sf"/>
</dbReference>
<dbReference type="RefSeq" id="XP_009029427.1">
    <property type="nucleotide sequence ID" value="XM_009031179.1"/>
</dbReference>
<evidence type="ECO:0000256" key="3">
    <source>
        <dbReference type="ARBA" id="ARBA00022917"/>
    </source>
</evidence>
<dbReference type="InterPro" id="IPR049720">
    <property type="entry name" value="EF1B_bsu/dsu"/>
</dbReference>
<proteinExistence type="inferred from homology"/>
<dbReference type="InParanoid" id="T1FVT4"/>
<feature type="domain" description="Translation elongation factor EF1B beta/delta subunit guanine nucleotide exchange" evidence="6">
    <location>
        <begin position="256"/>
        <end position="332"/>
    </location>
</feature>
<gene>
    <name evidence="8" type="primary">20212930</name>
    <name evidence="7" type="ORF">HELRODRAFT_194214</name>
</gene>
<name>T1FVT4_HELRO</name>
<dbReference type="HOGENOM" id="CLU_050172_1_0_1"/>
<organism evidence="8 9">
    <name type="scientific">Helobdella robusta</name>
    <name type="common">Californian leech</name>
    <dbReference type="NCBI Taxonomy" id="6412"/>
    <lineage>
        <taxon>Eukaryota</taxon>
        <taxon>Metazoa</taxon>
        <taxon>Spiralia</taxon>
        <taxon>Lophotrochozoa</taxon>
        <taxon>Annelida</taxon>
        <taxon>Clitellata</taxon>
        <taxon>Hirudinea</taxon>
        <taxon>Rhynchobdellida</taxon>
        <taxon>Glossiphoniidae</taxon>
        <taxon>Helobdella</taxon>
    </lineage>
</organism>
<dbReference type="GeneID" id="20212930"/>
<dbReference type="InterPro" id="IPR014717">
    <property type="entry name" value="Transl_elong_EF1B/ribsomal_bS6"/>
</dbReference>
<sequence length="443" mass="50034">MAELAASESTFVERPIFDDAEHAFQEHLAALKRGTESVYHPRALNDHQHPHPAHHGHFQGRHPVPHHPAHHPQHHNYHPHPSHSNQSHQHFQPRHPHHRHPAPHHHPPQHGSGAKTSIAGEIAKAREQIKHTLHGLDGEGADKFDEMMKDYIEIKKKLSELEKIVGELSKKVESLDKLNLAAPSTISSSEPVVPAKAAAAWKSNAAAAEEEDEDDDDFELFESDKGVVDDDYERVKQERVKAYEEKKSKKPQLIAKSNIILSVKPWDDEIDMSKIEKCVRSIEMDGLLWGASKLVPVAYGIKALQISCVVEDDKVSTEELEEKIVAFEDYKITEHKLSVDPPVLTEEESKSRFIPENFRCDACKAVAFQFYTAFDDFNKYNKQHKYNIPEYELLDLVDKICDPSTYKLYGIKEIKGLKKLSGGGLPSRDVPVVMSGGGMWPGR</sequence>
<evidence type="ECO:0000256" key="1">
    <source>
        <dbReference type="ARBA" id="ARBA00007411"/>
    </source>
</evidence>
<feature type="region of interest" description="Disordered" evidence="5">
    <location>
        <begin position="42"/>
        <end position="115"/>
    </location>
</feature>
<feature type="compositionally biased region" description="Basic residues" evidence="5">
    <location>
        <begin position="91"/>
        <end position="108"/>
    </location>
</feature>
<dbReference type="GO" id="GO:0005829">
    <property type="term" value="C:cytosol"/>
    <property type="evidence" value="ECO:0000318"/>
    <property type="project" value="GO_Central"/>
</dbReference>
<dbReference type="OrthoDB" id="331763at2759"/>
<dbReference type="SMART" id="SM00888">
    <property type="entry name" value="EF1_GNE"/>
    <property type="match status" value="1"/>
</dbReference>
<dbReference type="Pfam" id="PF00736">
    <property type="entry name" value="EF1_GNE"/>
    <property type="match status" value="1"/>
</dbReference>
<evidence type="ECO:0000256" key="2">
    <source>
        <dbReference type="ARBA" id="ARBA00022768"/>
    </source>
</evidence>
<dbReference type="SUPFAM" id="SSF54984">
    <property type="entry name" value="eEF-1beta-like"/>
    <property type="match status" value="1"/>
</dbReference>
<accession>T1FVT4</accession>
<dbReference type="GO" id="GO:0006414">
    <property type="term" value="P:translational elongation"/>
    <property type="evidence" value="ECO:0000318"/>
    <property type="project" value="GO_Central"/>
</dbReference>
<evidence type="ECO:0000259" key="6">
    <source>
        <dbReference type="SMART" id="SM00888"/>
    </source>
</evidence>
<dbReference type="EMBL" id="AMQM01007557">
    <property type="status" value="NOT_ANNOTATED_CDS"/>
    <property type="molecule type" value="Genomic_DNA"/>
</dbReference>